<protein>
    <submittedName>
        <fullName evidence="2">Pilus assembly protein Flp/PilA</fullName>
    </submittedName>
</protein>
<feature type="transmembrane region" description="Helical" evidence="1">
    <location>
        <begin position="16"/>
        <end position="34"/>
    </location>
</feature>
<organism evidence="2 3">
    <name type="scientific">Desulforamulus putei DSM 12395</name>
    <dbReference type="NCBI Taxonomy" id="1121429"/>
    <lineage>
        <taxon>Bacteria</taxon>
        <taxon>Bacillati</taxon>
        <taxon>Bacillota</taxon>
        <taxon>Clostridia</taxon>
        <taxon>Eubacteriales</taxon>
        <taxon>Peptococcaceae</taxon>
        <taxon>Desulforamulus</taxon>
    </lineage>
</organism>
<keyword evidence="3" id="KW-1185">Reference proteome</keyword>
<keyword evidence="1" id="KW-0472">Membrane</keyword>
<sequence>MKELWISEEGQGMAEYGLIIALIAVVVIAALTMMGQKIMAKFTDVNNALN</sequence>
<accession>A0A1M5DAP5</accession>
<dbReference type="RefSeq" id="WP_073240287.1">
    <property type="nucleotide sequence ID" value="NZ_FQUY01000048.1"/>
</dbReference>
<keyword evidence="1" id="KW-0812">Transmembrane</keyword>
<evidence type="ECO:0000313" key="3">
    <source>
        <dbReference type="Proteomes" id="UP000184148"/>
    </source>
</evidence>
<name>A0A1M5DAP5_9FIRM</name>
<dbReference type="Proteomes" id="UP000184148">
    <property type="component" value="Unassembled WGS sequence"/>
</dbReference>
<keyword evidence="1" id="KW-1133">Transmembrane helix</keyword>
<dbReference type="Pfam" id="PF04964">
    <property type="entry name" value="Flp_Fap"/>
    <property type="match status" value="1"/>
</dbReference>
<gene>
    <name evidence="2" type="ORF">SAMN02745133_03148</name>
</gene>
<evidence type="ECO:0000313" key="2">
    <source>
        <dbReference type="EMBL" id="SHF64037.1"/>
    </source>
</evidence>
<dbReference type="AlphaFoldDB" id="A0A1M5DAP5"/>
<evidence type="ECO:0000256" key="1">
    <source>
        <dbReference type="SAM" id="Phobius"/>
    </source>
</evidence>
<proteinExistence type="predicted"/>
<reference evidence="3" key="1">
    <citation type="submission" date="2016-11" db="EMBL/GenBank/DDBJ databases">
        <authorList>
            <person name="Varghese N."/>
            <person name="Submissions S."/>
        </authorList>
    </citation>
    <scope>NUCLEOTIDE SEQUENCE [LARGE SCALE GENOMIC DNA]</scope>
    <source>
        <strain evidence="3">DSM 12395</strain>
    </source>
</reference>
<dbReference type="STRING" id="1121429.SAMN02745133_03148"/>
<dbReference type="EMBL" id="FQUY01000048">
    <property type="protein sequence ID" value="SHF64037.1"/>
    <property type="molecule type" value="Genomic_DNA"/>
</dbReference>
<dbReference type="InterPro" id="IPR007047">
    <property type="entry name" value="Flp_Fap"/>
</dbReference>